<organism evidence="3 4">
    <name type="scientific">Eutrema salsugineum</name>
    <name type="common">Saltwater cress</name>
    <name type="synonym">Sisymbrium salsugineum</name>
    <dbReference type="NCBI Taxonomy" id="72664"/>
    <lineage>
        <taxon>Eukaryota</taxon>
        <taxon>Viridiplantae</taxon>
        <taxon>Streptophyta</taxon>
        <taxon>Embryophyta</taxon>
        <taxon>Tracheophyta</taxon>
        <taxon>Spermatophyta</taxon>
        <taxon>Magnoliopsida</taxon>
        <taxon>eudicotyledons</taxon>
        <taxon>Gunneridae</taxon>
        <taxon>Pentapetalae</taxon>
        <taxon>rosids</taxon>
        <taxon>malvids</taxon>
        <taxon>Brassicales</taxon>
        <taxon>Brassicaceae</taxon>
        <taxon>Eutremeae</taxon>
        <taxon>Eutrema</taxon>
    </lineage>
</organism>
<dbReference type="Pfam" id="PF24758">
    <property type="entry name" value="LRR_At5g56370"/>
    <property type="match status" value="1"/>
</dbReference>
<dbReference type="Pfam" id="PF00646">
    <property type="entry name" value="F-box"/>
    <property type="match status" value="1"/>
</dbReference>
<proteinExistence type="predicted"/>
<accession>V4KYS8</accession>
<dbReference type="SUPFAM" id="SSF81383">
    <property type="entry name" value="F-box domain"/>
    <property type="match status" value="1"/>
</dbReference>
<evidence type="ECO:0000313" key="4">
    <source>
        <dbReference type="Proteomes" id="UP000030689"/>
    </source>
</evidence>
<dbReference type="InterPro" id="IPR036047">
    <property type="entry name" value="F-box-like_dom_sf"/>
</dbReference>
<dbReference type="Gramene" id="ESQ43135">
    <property type="protein sequence ID" value="ESQ43135"/>
    <property type="gene ID" value="EUTSA_v10015239mg"/>
</dbReference>
<dbReference type="EMBL" id="KI517464">
    <property type="protein sequence ID" value="ESQ43135.1"/>
    <property type="molecule type" value="Genomic_DNA"/>
</dbReference>
<dbReference type="Proteomes" id="UP000030689">
    <property type="component" value="Unassembled WGS sequence"/>
</dbReference>
<dbReference type="InterPro" id="IPR006566">
    <property type="entry name" value="FBD"/>
</dbReference>
<feature type="domain" description="F-box" evidence="2">
    <location>
        <begin position="21"/>
        <end position="71"/>
    </location>
</feature>
<dbReference type="STRING" id="72664.V4KYS8"/>
<evidence type="ECO:0000256" key="1">
    <source>
        <dbReference type="SAM" id="MobiDB-lite"/>
    </source>
</evidence>
<dbReference type="InterPro" id="IPR032675">
    <property type="entry name" value="LRR_dom_sf"/>
</dbReference>
<dbReference type="Gene3D" id="3.80.10.10">
    <property type="entry name" value="Ribonuclease Inhibitor"/>
    <property type="match status" value="1"/>
</dbReference>
<sequence length="421" mass="48790">MVGRRKKTKICDKGSSQGSQEDRISQLPDHLIYEILYYLTTNDAVRTSVLSTRWTSLWKCVPGLDLDYREFSSFNALLSFFNSLFDIRRESSWIRKFQLHMNVDFVDAAGDDVSLWIDFLTRHNIQHLDLHFGNAYFYLSVPTKRPLSIYTCKTLLHLRLFGANLANAEFVSLPCLKTIHLEYVIVPNEATLEKLISGSPVLEDLTIITCRFNKPLSDVLQVRSQTLKRIHTDLSATQVVIDDAPLLQFLRVHEVNFTKCSFKIICPGFSAKVHIDAHFRRAFDPCNLSERRMIRNMLINILMRVRDLVLSYYDFKVAKSILISLYIYRKSGCYSNDEERDQISFSAVHPKCLLSSLEFVDIQTRIPKDATEMKRVRYLLDNSAILKKLTLRLDSHPTKHDVYKELLRIPIRSVTCQVLVL</sequence>
<keyword evidence="4" id="KW-1185">Reference proteome</keyword>
<evidence type="ECO:0000259" key="2">
    <source>
        <dbReference type="PROSITE" id="PS50181"/>
    </source>
</evidence>
<evidence type="ECO:0000313" key="3">
    <source>
        <dbReference type="EMBL" id="ESQ43135.1"/>
    </source>
</evidence>
<dbReference type="InterPro" id="IPR050232">
    <property type="entry name" value="FBL13/AtMIF1-like"/>
</dbReference>
<dbReference type="InterPro" id="IPR055411">
    <property type="entry name" value="LRR_FXL15/At3g58940/PEG3-like"/>
</dbReference>
<dbReference type="InterPro" id="IPR001810">
    <property type="entry name" value="F-box_dom"/>
</dbReference>
<protein>
    <recommendedName>
        <fullName evidence="2">F-box domain-containing protein</fullName>
    </recommendedName>
</protein>
<dbReference type="eggNOG" id="ENOG502R3XM">
    <property type="taxonomic scope" value="Eukaryota"/>
</dbReference>
<dbReference type="PANTHER" id="PTHR31900">
    <property type="entry name" value="F-BOX/RNI SUPERFAMILY PROTEIN-RELATED"/>
    <property type="match status" value="1"/>
</dbReference>
<dbReference type="PANTHER" id="PTHR31900:SF25">
    <property type="entry name" value="FBD DOMAIN-CONTAINING PROTEIN"/>
    <property type="match status" value="1"/>
</dbReference>
<dbReference type="SUPFAM" id="SSF52047">
    <property type="entry name" value="RNI-like"/>
    <property type="match status" value="1"/>
</dbReference>
<dbReference type="AlphaFoldDB" id="V4KYS8"/>
<dbReference type="Pfam" id="PF08387">
    <property type="entry name" value="FBD"/>
    <property type="match status" value="1"/>
</dbReference>
<dbReference type="PROSITE" id="PS50181">
    <property type="entry name" value="FBOX"/>
    <property type="match status" value="1"/>
</dbReference>
<dbReference type="InterPro" id="IPR053781">
    <property type="entry name" value="F-box_AtFBL13-like"/>
</dbReference>
<reference evidence="3 4" key="1">
    <citation type="journal article" date="2013" name="Front. Plant Sci.">
        <title>The Reference Genome of the Halophytic Plant Eutrema salsugineum.</title>
        <authorList>
            <person name="Yang R."/>
            <person name="Jarvis D.E."/>
            <person name="Chen H."/>
            <person name="Beilstein M.A."/>
            <person name="Grimwood J."/>
            <person name="Jenkins J."/>
            <person name="Shu S."/>
            <person name="Prochnik S."/>
            <person name="Xin M."/>
            <person name="Ma C."/>
            <person name="Schmutz J."/>
            <person name="Wing R.A."/>
            <person name="Mitchell-Olds T."/>
            <person name="Schumaker K.S."/>
            <person name="Wang X."/>
        </authorList>
    </citation>
    <scope>NUCLEOTIDE SEQUENCE [LARGE SCALE GENOMIC DNA]</scope>
</reference>
<name>V4KYS8_EUTSA</name>
<dbReference type="SMART" id="SM00579">
    <property type="entry name" value="FBD"/>
    <property type="match status" value="1"/>
</dbReference>
<dbReference type="CDD" id="cd22160">
    <property type="entry name" value="F-box_AtFBL13-like"/>
    <property type="match status" value="1"/>
</dbReference>
<gene>
    <name evidence="3" type="ORF">EUTSA_v10015239mg</name>
</gene>
<feature type="region of interest" description="Disordered" evidence="1">
    <location>
        <begin position="1"/>
        <end position="22"/>
    </location>
</feature>
<dbReference type="KEGG" id="eus:EUTSA_v10015239mg"/>